<feature type="region of interest" description="Disordered" evidence="1">
    <location>
        <begin position="58"/>
        <end position="81"/>
    </location>
</feature>
<name>A0ABU7FY03_9ACTN</name>
<accession>A0ABU7FY03</accession>
<dbReference type="EMBL" id="JAYWVC010000598">
    <property type="protein sequence ID" value="MED7828957.1"/>
    <property type="molecule type" value="Genomic_DNA"/>
</dbReference>
<evidence type="ECO:0000313" key="3">
    <source>
        <dbReference type="Proteomes" id="UP001333996"/>
    </source>
</evidence>
<dbReference type="Proteomes" id="UP001333996">
    <property type="component" value="Unassembled WGS sequence"/>
</dbReference>
<gene>
    <name evidence="2" type="ORF">VXC91_45875</name>
</gene>
<protein>
    <submittedName>
        <fullName evidence="2">Site-specific integrase</fullName>
    </submittedName>
</protein>
<comment type="caution">
    <text evidence="2">The sequence shown here is derived from an EMBL/GenBank/DDBJ whole genome shotgun (WGS) entry which is preliminary data.</text>
</comment>
<sequence length="81" mass="9530">RCPMLSINPKMLSRLKELEEDLLARRKRAVEEDWRGEIEGLDLTLTFLRSKREQARRFQRSDPVSLGMPEIPHQKPQVTDS</sequence>
<evidence type="ECO:0000256" key="1">
    <source>
        <dbReference type="SAM" id="MobiDB-lite"/>
    </source>
</evidence>
<reference evidence="2" key="1">
    <citation type="submission" date="2024-01" db="EMBL/GenBank/DDBJ databases">
        <title>First draft genome sequence data of TA4-1, the type strain of Gram-positive actinobacterium Streptomyces chiangmaiensis.</title>
        <authorList>
            <person name="Yasawong M."/>
            <person name="Nantapong N."/>
        </authorList>
    </citation>
    <scope>NUCLEOTIDE SEQUENCE</scope>
    <source>
        <strain evidence="2">TA4-1</strain>
    </source>
</reference>
<proteinExistence type="predicted"/>
<evidence type="ECO:0000313" key="2">
    <source>
        <dbReference type="EMBL" id="MED7828957.1"/>
    </source>
</evidence>
<keyword evidence="3" id="KW-1185">Reference proteome</keyword>
<organism evidence="2 3">
    <name type="scientific">Streptomyces chiangmaiensis</name>
    <dbReference type="NCBI Taxonomy" id="766497"/>
    <lineage>
        <taxon>Bacteria</taxon>
        <taxon>Bacillati</taxon>
        <taxon>Actinomycetota</taxon>
        <taxon>Actinomycetes</taxon>
        <taxon>Kitasatosporales</taxon>
        <taxon>Streptomycetaceae</taxon>
        <taxon>Streptomyces</taxon>
    </lineage>
</organism>
<feature type="non-terminal residue" evidence="2">
    <location>
        <position position="1"/>
    </location>
</feature>